<organism evidence="6 7">
    <name type="scientific">Bacterioplanoides pacificum</name>
    <dbReference type="NCBI Taxonomy" id="1171596"/>
    <lineage>
        <taxon>Bacteria</taxon>
        <taxon>Pseudomonadati</taxon>
        <taxon>Pseudomonadota</taxon>
        <taxon>Gammaproteobacteria</taxon>
        <taxon>Oceanospirillales</taxon>
        <taxon>Oceanospirillaceae</taxon>
        <taxon>Bacterioplanoides</taxon>
    </lineage>
</organism>
<dbReference type="SMART" id="SM00421">
    <property type="entry name" value="HTH_LUXR"/>
    <property type="match status" value="1"/>
</dbReference>
<dbReference type="Pfam" id="PF24883">
    <property type="entry name" value="NPHP3_N"/>
    <property type="match status" value="1"/>
</dbReference>
<dbReference type="PANTHER" id="PTHR44688:SF16">
    <property type="entry name" value="DNA-BINDING TRANSCRIPTIONAL ACTIVATOR DEVR_DOSR"/>
    <property type="match status" value="1"/>
</dbReference>
<evidence type="ECO:0000256" key="3">
    <source>
        <dbReference type="ARBA" id="ARBA00023125"/>
    </source>
</evidence>
<keyword evidence="4" id="KW-0804">Transcription</keyword>
<dbReference type="InterPro" id="IPR027417">
    <property type="entry name" value="P-loop_NTPase"/>
</dbReference>
<keyword evidence="2" id="KW-0805">Transcription regulation</keyword>
<dbReference type="InterPro" id="IPR011990">
    <property type="entry name" value="TPR-like_helical_dom_sf"/>
</dbReference>
<keyword evidence="3" id="KW-0238">DNA-binding</keyword>
<accession>A0ABV7VW40</accession>
<dbReference type="Pfam" id="PF25873">
    <property type="entry name" value="WHD_MalT"/>
    <property type="match status" value="1"/>
</dbReference>
<name>A0ABV7VW40_9GAMM</name>
<evidence type="ECO:0000256" key="4">
    <source>
        <dbReference type="ARBA" id="ARBA00023163"/>
    </source>
</evidence>
<evidence type="ECO:0000256" key="2">
    <source>
        <dbReference type="ARBA" id="ARBA00023015"/>
    </source>
</evidence>
<dbReference type="Pfam" id="PF17874">
    <property type="entry name" value="TPR_MalT"/>
    <property type="match status" value="1"/>
</dbReference>
<dbReference type="EMBL" id="JBHRYB010000015">
    <property type="protein sequence ID" value="MFC3681535.1"/>
    <property type="molecule type" value="Genomic_DNA"/>
</dbReference>
<evidence type="ECO:0000313" key="6">
    <source>
        <dbReference type="EMBL" id="MFC3681535.1"/>
    </source>
</evidence>
<dbReference type="SUPFAM" id="SSF52540">
    <property type="entry name" value="P-loop containing nucleoside triphosphate hydrolases"/>
    <property type="match status" value="1"/>
</dbReference>
<keyword evidence="7" id="KW-1185">Reference proteome</keyword>
<dbReference type="SUPFAM" id="SSF46894">
    <property type="entry name" value="C-terminal effector domain of the bipartite response regulators"/>
    <property type="match status" value="1"/>
</dbReference>
<dbReference type="InterPro" id="IPR000792">
    <property type="entry name" value="Tscrpt_reg_LuxR_C"/>
</dbReference>
<dbReference type="CDD" id="cd06170">
    <property type="entry name" value="LuxR_C_like"/>
    <property type="match status" value="1"/>
</dbReference>
<sequence length="894" mass="101101">MNTTKKPDQAASAAFDAGQPDAGHWQQDLHQRAQKAWLHSKSKRPLFGDRFWPRAGILTDAFQQADVVWLNCAAGYGKTLLMSEYCDLLAQQQSGAGVIWFRCDERDNLATDERQPAPSFLLNLLEVCERQYEGVATNALAHWQFASEAGPLCSEQVLLLWLAEIATLEQPLLLCLDDVHRLTSGVALQLVDRLIRERPANVTLLLASRFLPQPLASLRLQPALSWLSSRDLAFADDQVQRFLMHNDIPQAGRLVAQLNSRLQGWPAGLSLWLGCYRALGKPAEPPVLLGQQEMSDYLQGETLHELAPELQSFIQQAAVLGRFNDALLQYCLGASDYHQQLQISLNHNLFLEALDDQPGWYRMHPVMAGLLSHQLSEPVRHALHSKAFDWLRTGRDRMAALHHARQAGLAYEIVPWVEQQAEYLIGSLDIPAMLEWFDVLGDELLHASPRLMQVAAWSWLFTQQREKAEPLVQRLLNDRRLADYEKAALEGYLARLDGQTRRAEELCKYALEHLPADRFTVRILMSSTLSLLCLMHHDADGARIWNRFAQDLARQYQVPAMEAQVLFDYGRIELNRGHIKRSLAVIEQGLALMQEHNERCGVSLGRLLSYKAFVLWLMGENRDQLIDMMQQGVAASTSGHDIAVCYGYALLAMAHTETGQFDRALDLLDQAERLMQRWQVGVESYQWLAMIKANVWISEGKLSRAQSYIDEFIKMQADGPLTRSDVFPMLPGFIAATRARLYLVGNHPEACIAEADAWLRNNNQSLMSVVVMMFRAVALRGSKPAESESQLRYLQQVLERENIGMDLNRWIPQLQQASLAAEKDAPLLPANVSLSERELEVLRKIDQGLSNQEIADQLFISLHTVKTHARKINVKLGAKSRTQALHRAKELLLI</sequence>
<dbReference type="InterPro" id="IPR059106">
    <property type="entry name" value="WHD_MalT"/>
</dbReference>
<evidence type="ECO:0000313" key="7">
    <source>
        <dbReference type="Proteomes" id="UP001595722"/>
    </source>
</evidence>
<protein>
    <submittedName>
        <fullName evidence="6">LuxR C-terminal-related transcriptional regulator</fullName>
    </submittedName>
</protein>
<dbReference type="RefSeq" id="WP_376867991.1">
    <property type="nucleotide sequence ID" value="NZ_JBHRYB010000015.1"/>
</dbReference>
<proteinExistence type="predicted"/>
<dbReference type="Gene3D" id="1.25.40.10">
    <property type="entry name" value="Tetratricopeptide repeat domain"/>
    <property type="match status" value="1"/>
</dbReference>
<dbReference type="InterPro" id="IPR036388">
    <property type="entry name" value="WH-like_DNA-bd_sf"/>
</dbReference>
<evidence type="ECO:0000256" key="1">
    <source>
        <dbReference type="ARBA" id="ARBA00022737"/>
    </source>
</evidence>
<dbReference type="Proteomes" id="UP001595722">
    <property type="component" value="Unassembled WGS sequence"/>
</dbReference>
<dbReference type="Gene3D" id="1.10.10.10">
    <property type="entry name" value="Winged helix-like DNA-binding domain superfamily/Winged helix DNA-binding domain"/>
    <property type="match status" value="1"/>
</dbReference>
<reference evidence="7" key="1">
    <citation type="journal article" date="2019" name="Int. J. Syst. Evol. Microbiol.">
        <title>The Global Catalogue of Microorganisms (GCM) 10K type strain sequencing project: providing services to taxonomists for standard genome sequencing and annotation.</title>
        <authorList>
            <consortium name="The Broad Institute Genomics Platform"/>
            <consortium name="The Broad Institute Genome Sequencing Center for Infectious Disease"/>
            <person name="Wu L."/>
            <person name="Ma J."/>
        </authorList>
    </citation>
    <scope>NUCLEOTIDE SEQUENCE [LARGE SCALE GENOMIC DNA]</scope>
    <source>
        <strain evidence="7">KCTC 42424</strain>
    </source>
</reference>
<dbReference type="PANTHER" id="PTHR44688">
    <property type="entry name" value="DNA-BINDING TRANSCRIPTIONAL ACTIVATOR DEVR_DOSR"/>
    <property type="match status" value="1"/>
</dbReference>
<dbReference type="Pfam" id="PF00196">
    <property type="entry name" value="GerE"/>
    <property type="match status" value="1"/>
</dbReference>
<comment type="caution">
    <text evidence="6">The sequence shown here is derived from an EMBL/GenBank/DDBJ whole genome shotgun (WGS) entry which is preliminary data.</text>
</comment>
<dbReference type="PRINTS" id="PR00038">
    <property type="entry name" value="HTHLUXR"/>
</dbReference>
<dbReference type="InterPro" id="IPR056884">
    <property type="entry name" value="NPHP3-like_N"/>
</dbReference>
<dbReference type="SUPFAM" id="SSF48452">
    <property type="entry name" value="TPR-like"/>
    <property type="match status" value="1"/>
</dbReference>
<feature type="domain" description="HTH luxR-type" evidence="5">
    <location>
        <begin position="827"/>
        <end position="892"/>
    </location>
</feature>
<dbReference type="InterPro" id="IPR016032">
    <property type="entry name" value="Sig_transdc_resp-reg_C-effctor"/>
</dbReference>
<keyword evidence="1" id="KW-0677">Repeat</keyword>
<evidence type="ECO:0000259" key="5">
    <source>
        <dbReference type="PROSITE" id="PS50043"/>
    </source>
</evidence>
<gene>
    <name evidence="6" type="ORF">ACFOMG_15630</name>
</gene>
<dbReference type="InterPro" id="IPR041617">
    <property type="entry name" value="TPR_MalT"/>
</dbReference>
<dbReference type="PROSITE" id="PS50043">
    <property type="entry name" value="HTH_LUXR_2"/>
    <property type="match status" value="1"/>
</dbReference>